<keyword evidence="1" id="KW-0732">Signal</keyword>
<dbReference type="Proteomes" id="UP000193061">
    <property type="component" value="Unassembled WGS sequence"/>
</dbReference>
<accession>A0A1X6YVD7</accession>
<proteinExistence type="predicted"/>
<dbReference type="EMBL" id="FWFX01000003">
    <property type="protein sequence ID" value="SLN31803.1"/>
    <property type="molecule type" value="Genomic_DNA"/>
</dbReference>
<dbReference type="RefSeq" id="WP_085804965.1">
    <property type="nucleotide sequence ID" value="NZ_FWFX01000003.1"/>
</dbReference>
<dbReference type="AlphaFoldDB" id="A0A1X6YVD7"/>
<organism evidence="2 3">
    <name type="scientific">Roseovarius albus</name>
    <dbReference type="NCBI Taxonomy" id="1247867"/>
    <lineage>
        <taxon>Bacteria</taxon>
        <taxon>Pseudomonadati</taxon>
        <taxon>Pseudomonadota</taxon>
        <taxon>Alphaproteobacteria</taxon>
        <taxon>Rhodobacterales</taxon>
        <taxon>Roseobacteraceae</taxon>
        <taxon>Roseovarius</taxon>
    </lineage>
</organism>
<protein>
    <submittedName>
        <fullName evidence="2">Uncharacterized protein</fullName>
    </submittedName>
</protein>
<keyword evidence="3" id="KW-1185">Reference proteome</keyword>
<evidence type="ECO:0000256" key="1">
    <source>
        <dbReference type="SAM" id="SignalP"/>
    </source>
</evidence>
<evidence type="ECO:0000313" key="2">
    <source>
        <dbReference type="EMBL" id="SLN31803.1"/>
    </source>
</evidence>
<reference evidence="2 3" key="1">
    <citation type="submission" date="2017-03" db="EMBL/GenBank/DDBJ databases">
        <authorList>
            <person name="Afonso C.L."/>
            <person name="Miller P.J."/>
            <person name="Scott M.A."/>
            <person name="Spackman E."/>
            <person name="Goraichik I."/>
            <person name="Dimitrov K.M."/>
            <person name="Suarez D.L."/>
            <person name="Swayne D.E."/>
        </authorList>
    </citation>
    <scope>NUCLEOTIDE SEQUENCE [LARGE SCALE GENOMIC DNA]</scope>
    <source>
        <strain evidence="2 3">CECT 7450</strain>
    </source>
</reference>
<sequence>MKRHHFIAAILGLSIATSGFAAAPARADNDTAKVIAGIATLAIIGSAIAKSNNDHEYDGVTLHKAGYKTYGGHHYKKKHHKKKYGHKRYKKHYGHKSYKKGYGYRSYKKHGYYKKGYRSHRGKYFKPAYAY</sequence>
<gene>
    <name evidence="2" type="ORF">ROA7450_01428</name>
</gene>
<evidence type="ECO:0000313" key="3">
    <source>
        <dbReference type="Proteomes" id="UP000193061"/>
    </source>
</evidence>
<feature type="chain" id="PRO_5012146124" evidence="1">
    <location>
        <begin position="22"/>
        <end position="131"/>
    </location>
</feature>
<feature type="signal peptide" evidence="1">
    <location>
        <begin position="1"/>
        <end position="21"/>
    </location>
</feature>
<name>A0A1X6YVD7_9RHOB</name>